<evidence type="ECO:0000256" key="1">
    <source>
        <dbReference type="SAM" id="MobiDB-lite"/>
    </source>
</evidence>
<keyword evidence="3" id="KW-1185">Reference proteome</keyword>
<feature type="region of interest" description="Disordered" evidence="1">
    <location>
        <begin position="1"/>
        <end position="32"/>
    </location>
</feature>
<gene>
    <name evidence="2" type="ORF">GN277_03245</name>
</gene>
<accession>A0A7X3SHJ8</accession>
<dbReference type="RefSeq" id="WP_159749794.1">
    <property type="nucleotide sequence ID" value="NZ_WUQX01000001.1"/>
</dbReference>
<sequence length="89" mass="9683">MHLSVPCRRKRPRKEKPGQGTGLGGTQENAQYKIKPVRETGLDNSRCHAGKPFCSGVFEYAGTRGLSCIDVLLSAGSANKTKGDRYMGR</sequence>
<evidence type="ECO:0000313" key="3">
    <source>
        <dbReference type="Proteomes" id="UP000460412"/>
    </source>
</evidence>
<protein>
    <submittedName>
        <fullName evidence="2">Uncharacterized protein</fullName>
    </submittedName>
</protein>
<dbReference type="Proteomes" id="UP000460412">
    <property type="component" value="Unassembled WGS sequence"/>
</dbReference>
<dbReference type="EMBL" id="WUQX01000001">
    <property type="protein sequence ID" value="MXP74470.1"/>
    <property type="molecule type" value="Genomic_DNA"/>
</dbReference>
<name>A0A7X3SHJ8_9FIRM</name>
<organism evidence="2 3">
    <name type="scientific">Sporofaciens musculi</name>
    <dbReference type="NCBI Taxonomy" id="2681861"/>
    <lineage>
        <taxon>Bacteria</taxon>
        <taxon>Bacillati</taxon>
        <taxon>Bacillota</taxon>
        <taxon>Clostridia</taxon>
        <taxon>Lachnospirales</taxon>
        <taxon>Lachnospiraceae</taxon>
        <taxon>Sporofaciens</taxon>
    </lineage>
</organism>
<reference evidence="2 3" key="1">
    <citation type="submission" date="2019-12" db="EMBL/GenBank/DDBJ databases">
        <title>Sporaefaciens musculi gen. nov., sp. nov., a novel bacterium isolated from the caecum of an obese mouse.</title>
        <authorList>
            <person name="Rasmussen T.S."/>
            <person name="Streidl T."/>
            <person name="Hitch T.C.A."/>
            <person name="Wortmann E."/>
            <person name="Deptula P."/>
            <person name="Hansen M."/>
            <person name="Nielsen D.S."/>
            <person name="Clavel T."/>
            <person name="Vogensen F.K."/>
        </authorList>
    </citation>
    <scope>NUCLEOTIDE SEQUENCE [LARGE SCALE GENOMIC DNA]</scope>
    <source>
        <strain evidence="2 3">WCA-9-b2</strain>
    </source>
</reference>
<proteinExistence type="predicted"/>
<comment type="caution">
    <text evidence="2">The sequence shown here is derived from an EMBL/GenBank/DDBJ whole genome shotgun (WGS) entry which is preliminary data.</text>
</comment>
<dbReference type="AlphaFoldDB" id="A0A7X3SHJ8"/>
<evidence type="ECO:0000313" key="2">
    <source>
        <dbReference type="EMBL" id="MXP74470.1"/>
    </source>
</evidence>